<reference evidence="2 3" key="1">
    <citation type="submission" date="2011-04" db="EMBL/GenBank/DDBJ databases">
        <authorList>
            <person name="Muzny D."/>
            <person name="Qin X."/>
            <person name="Deng J."/>
            <person name="Jiang H."/>
            <person name="Liu Y."/>
            <person name="Qu J."/>
            <person name="Song X.-Z."/>
            <person name="Zhang L."/>
            <person name="Thornton R."/>
            <person name="Coyle M."/>
            <person name="Francisco L."/>
            <person name="Jackson L."/>
            <person name="Javaid M."/>
            <person name="Korchina V."/>
            <person name="Kovar C."/>
            <person name="Mata R."/>
            <person name="Mathew T."/>
            <person name="Ngo R."/>
            <person name="Nguyen L."/>
            <person name="Nguyen N."/>
            <person name="Okwuonu G."/>
            <person name="Ongeri F."/>
            <person name="Pham C."/>
            <person name="Simmons D."/>
            <person name="Wilczek-Boney K."/>
            <person name="Hale W."/>
            <person name="Jakkamsetti A."/>
            <person name="Pham P."/>
            <person name="Ruth R."/>
            <person name="San Lucas F."/>
            <person name="Warren J."/>
            <person name="Zhang J."/>
            <person name="Zhao Z."/>
            <person name="Zhou C."/>
            <person name="Zhu D."/>
            <person name="Lee S."/>
            <person name="Bess C."/>
            <person name="Blankenburg K."/>
            <person name="Forbes L."/>
            <person name="Fu Q."/>
            <person name="Gubbala S."/>
            <person name="Hirani K."/>
            <person name="Jayaseelan J.C."/>
            <person name="Lara F."/>
            <person name="Munidasa M."/>
            <person name="Palculict T."/>
            <person name="Patil S."/>
            <person name="Pu L.-L."/>
            <person name="Saada N."/>
            <person name="Tang L."/>
            <person name="Weissenberger G."/>
            <person name="Zhu Y."/>
            <person name="Hemphill L."/>
            <person name="Shang Y."/>
            <person name="Youmans B."/>
            <person name="Ayvaz T."/>
            <person name="Ross M."/>
            <person name="Santibanez J."/>
            <person name="Aqrawi P."/>
            <person name="Gross S."/>
            <person name="Joshi V."/>
            <person name="Fowler G."/>
            <person name="Nazareth L."/>
            <person name="Reid J."/>
            <person name="Worley K."/>
            <person name="Petrosino J."/>
            <person name="Highlander S."/>
            <person name="Gibbs R."/>
        </authorList>
    </citation>
    <scope>NUCLEOTIDE SEQUENCE [LARGE SCALE GENOMIC DNA]</scope>
    <source>
        <strain evidence="2 3">2681</strain>
    </source>
</reference>
<gene>
    <name evidence="2" type="ORF">HMPREF9372_0338</name>
</gene>
<dbReference type="eggNOG" id="COG0582">
    <property type="taxonomic scope" value="Bacteria"/>
</dbReference>
<evidence type="ECO:0000313" key="3">
    <source>
        <dbReference type="Proteomes" id="UP000005316"/>
    </source>
</evidence>
<dbReference type="AlphaFoldDB" id="F9DNF8"/>
<keyword evidence="1" id="KW-0238">DNA-binding</keyword>
<comment type="caution">
    <text evidence="2">The sequence shown here is derived from an EMBL/GenBank/DDBJ whole genome shotgun (WGS) entry which is preliminary data.</text>
</comment>
<dbReference type="InterPro" id="IPR011010">
    <property type="entry name" value="DNA_brk_join_enz"/>
</dbReference>
<organism evidence="2 3">
    <name type="scientific">Sporosarcina newyorkensis 2681</name>
    <dbReference type="NCBI Taxonomy" id="1027292"/>
    <lineage>
        <taxon>Bacteria</taxon>
        <taxon>Bacillati</taxon>
        <taxon>Bacillota</taxon>
        <taxon>Bacilli</taxon>
        <taxon>Bacillales</taxon>
        <taxon>Caryophanaceae</taxon>
        <taxon>Sporosarcina</taxon>
    </lineage>
</organism>
<name>F9DNF8_9BACL</name>
<evidence type="ECO:0000256" key="1">
    <source>
        <dbReference type="ARBA" id="ARBA00023125"/>
    </source>
</evidence>
<proteinExistence type="predicted"/>
<dbReference type="EMBL" id="AFPZ01000010">
    <property type="protein sequence ID" value="EGQ27714.1"/>
    <property type="molecule type" value="Genomic_DNA"/>
</dbReference>
<dbReference type="HOGENOM" id="CLU_1609765_0_0_9"/>
<evidence type="ECO:0000313" key="2">
    <source>
        <dbReference type="EMBL" id="EGQ27714.1"/>
    </source>
</evidence>
<protein>
    <submittedName>
        <fullName evidence="2">Uncharacterized protein</fullName>
    </submittedName>
</protein>
<dbReference type="Proteomes" id="UP000005316">
    <property type="component" value="Unassembled WGS sequence"/>
</dbReference>
<dbReference type="SUPFAM" id="SSF56349">
    <property type="entry name" value="DNA breaking-rejoining enzymes"/>
    <property type="match status" value="1"/>
</dbReference>
<dbReference type="GO" id="GO:0015074">
    <property type="term" value="P:DNA integration"/>
    <property type="evidence" value="ECO:0007669"/>
    <property type="project" value="InterPro"/>
</dbReference>
<dbReference type="InterPro" id="IPR010998">
    <property type="entry name" value="Integrase_recombinase_N"/>
</dbReference>
<sequence length="165" mass="19264">MYFEPTTMTVADFMDYRFKGYTEVSLKDNTQLNFEKAIRFQIKSAIGKFRFRLRSLTHAILQQFANDLYRESYAKKSLSIFGNVVNHALRRAVHPWGLNKEKSYANPSYDERKRSEKELKILPIEDLKKISEQLKKDHPLYSPFHIGLHTGLQVSEVWACGDISS</sequence>
<dbReference type="GO" id="GO:0003677">
    <property type="term" value="F:DNA binding"/>
    <property type="evidence" value="ECO:0007669"/>
    <property type="project" value="UniProtKB-KW"/>
</dbReference>
<accession>F9DNF8</accession>
<dbReference type="Gene3D" id="1.10.150.130">
    <property type="match status" value="1"/>
</dbReference>